<dbReference type="GeneID" id="114245045"/>
<dbReference type="OrthoDB" id="6881329at2759"/>
<dbReference type="RefSeq" id="XP_028032848.1">
    <property type="nucleotide sequence ID" value="XM_028177047.1"/>
</dbReference>
<organism evidence="1 2">
    <name type="scientific">Bombyx mandarina</name>
    <name type="common">Wild silk moth</name>
    <name type="synonym">Wild silkworm</name>
    <dbReference type="NCBI Taxonomy" id="7092"/>
    <lineage>
        <taxon>Eukaryota</taxon>
        <taxon>Metazoa</taxon>
        <taxon>Ecdysozoa</taxon>
        <taxon>Arthropoda</taxon>
        <taxon>Hexapoda</taxon>
        <taxon>Insecta</taxon>
        <taxon>Pterygota</taxon>
        <taxon>Neoptera</taxon>
        <taxon>Endopterygota</taxon>
        <taxon>Lepidoptera</taxon>
        <taxon>Glossata</taxon>
        <taxon>Ditrysia</taxon>
        <taxon>Bombycoidea</taxon>
        <taxon>Bombycidae</taxon>
        <taxon>Bombycinae</taxon>
        <taxon>Bombyx</taxon>
    </lineage>
</organism>
<dbReference type="AlphaFoldDB" id="A0A6J2JU92"/>
<evidence type="ECO:0000313" key="1">
    <source>
        <dbReference type="Proteomes" id="UP000504629"/>
    </source>
</evidence>
<keyword evidence="1" id="KW-1185">Reference proteome</keyword>
<name>A0A6J2JU92_BOMMA</name>
<dbReference type="KEGG" id="bman:114245045"/>
<accession>A0A6J2JU92</accession>
<proteinExistence type="predicted"/>
<gene>
    <name evidence="2" type="primary">LOC114245045</name>
</gene>
<dbReference type="Proteomes" id="UP000504629">
    <property type="component" value="Unplaced"/>
</dbReference>
<reference evidence="2" key="1">
    <citation type="submission" date="2025-08" db="UniProtKB">
        <authorList>
            <consortium name="RefSeq"/>
        </authorList>
    </citation>
    <scope>IDENTIFICATION</scope>
    <source>
        <tissue evidence="2">Silk gland</tissue>
    </source>
</reference>
<protein>
    <submittedName>
        <fullName evidence="2">Uncharacterized protein LOC114245045 isoform X1</fullName>
    </submittedName>
</protein>
<sequence>MTSDDNIMSRHNFKCEESISSLNVKYNQCNSMLVFWNKNQIFIYDNLKFPNPNYSKYILPQYHIHDLLVYNNYIVCLDINGSVHIISLKFKNTNVLIRNMFSPLEQNIIAICNFTPETILFLKQNSDNCLLSIHKVNSELQPEKKILLSVSTENFCTKNIQTKCILKTCGLSLNNFNEIKSLFHSNENTLYNNHNLLLITFDRMTIYGAVFNNQTEQISLQKIYSCPSLICNIEINQNDLQIVVALNIGTIIKFYLNTEEHNKIHLNTAIHKMTVMKDTLIYTDGLTMWRANLNNDGKFKRYFARQVYDFVIIGDQIICTSFMNIIYSFSVEDYKHNHHYDESHILADIILSNSECLNQIFEEIENNSKIAKKIKEEETYISCIALANRLDIMNEVFQTNINVYTNYDEVQKAHSDMILTEKLKEYFEIDTILLSVELSTTTVHHTIKNILTNLVENLRIYTTLSFGNKFLKTVTIKVREYLKTVKYLIPLKSKLNRVNVNIKLVVKLPGVHDKRDCVYTVLYTKNVLLTAEHFIKIHKDSRTICLKQPNKTLQKLVQESSELLHGNLFNIHTANFIDNHYSFYVKLPNDYKEIFKNETYCKNKVQKETYEYLSSQYNSDEFLKSKSKLNLEIGDSKIVVEVVNDGFSEPLLKISGGNMSIGYDIRNFFAKILYDENSSIKHEVNHTFYTTVENLQKTIKNYIFGSFEDFTLVFEQFERNIIGGLPF</sequence>
<evidence type="ECO:0000313" key="2">
    <source>
        <dbReference type="RefSeq" id="XP_028032848.1"/>
    </source>
</evidence>